<feature type="region of interest" description="Disordered" evidence="1">
    <location>
        <begin position="79"/>
        <end position="262"/>
    </location>
</feature>
<gene>
    <name evidence="2" type="ORF">HZH68_013583</name>
</gene>
<feature type="compositionally biased region" description="Polar residues" evidence="1">
    <location>
        <begin position="181"/>
        <end position="196"/>
    </location>
</feature>
<evidence type="ECO:0000313" key="2">
    <source>
        <dbReference type="EMBL" id="KAF7386451.1"/>
    </source>
</evidence>
<dbReference type="Proteomes" id="UP000617340">
    <property type="component" value="Unassembled WGS sequence"/>
</dbReference>
<comment type="caution">
    <text evidence="2">The sequence shown here is derived from an EMBL/GenBank/DDBJ whole genome shotgun (WGS) entry which is preliminary data.</text>
</comment>
<organism evidence="2 3">
    <name type="scientific">Vespula germanica</name>
    <name type="common">German yellow jacket</name>
    <name type="synonym">Paravespula germanica</name>
    <dbReference type="NCBI Taxonomy" id="30212"/>
    <lineage>
        <taxon>Eukaryota</taxon>
        <taxon>Metazoa</taxon>
        <taxon>Ecdysozoa</taxon>
        <taxon>Arthropoda</taxon>
        <taxon>Hexapoda</taxon>
        <taxon>Insecta</taxon>
        <taxon>Pterygota</taxon>
        <taxon>Neoptera</taxon>
        <taxon>Endopterygota</taxon>
        <taxon>Hymenoptera</taxon>
        <taxon>Apocrita</taxon>
        <taxon>Aculeata</taxon>
        <taxon>Vespoidea</taxon>
        <taxon>Vespidae</taxon>
        <taxon>Vespinae</taxon>
        <taxon>Vespula</taxon>
    </lineage>
</organism>
<sequence>MSDIFGLTNENSIFKENLSSGDRRYFWKNKKNPVFKTCLKQQQQQQQPFTLLATSLLALCLIAVCRSADEEYDYEEEPVAAVTPAPSKPAGGRLGGLLSSRGRVNVGGRKATPTQSTTAKPVEPQPLEEEEEGEEPLEEIHEQEEIVTTTTESLKKVRGGVRPFRSNEDLIAALKRRRAQTGPSSHTRETSGTQAQTESTTPKSRTSTSSRNKAGNSGGGESRTTTASRGRFGSSRGKPVQEEVEETQQEEIQVKPKPYRRG</sequence>
<feature type="compositionally biased region" description="Low complexity" evidence="1">
    <location>
        <begin position="197"/>
        <end position="210"/>
    </location>
</feature>
<reference evidence="2" key="1">
    <citation type="journal article" date="2020" name="G3 (Bethesda)">
        <title>High-Quality Assemblies for Three Invasive Social Wasps from the &lt;i&gt;Vespula&lt;/i&gt; Genus.</title>
        <authorList>
            <person name="Harrop T.W.R."/>
            <person name="Guhlin J."/>
            <person name="McLaughlin G.M."/>
            <person name="Permina E."/>
            <person name="Stockwell P."/>
            <person name="Gilligan J."/>
            <person name="Le Lec M.F."/>
            <person name="Gruber M.A.M."/>
            <person name="Quinn O."/>
            <person name="Lovegrove M."/>
            <person name="Duncan E.J."/>
            <person name="Remnant E.J."/>
            <person name="Van Eeckhoven J."/>
            <person name="Graham B."/>
            <person name="Knapp R.A."/>
            <person name="Langford K.W."/>
            <person name="Kronenberg Z."/>
            <person name="Press M.O."/>
            <person name="Eacker S.M."/>
            <person name="Wilson-Rankin E.E."/>
            <person name="Purcell J."/>
            <person name="Lester P.J."/>
            <person name="Dearden P.K."/>
        </authorList>
    </citation>
    <scope>NUCLEOTIDE SEQUENCE</scope>
    <source>
        <strain evidence="2">Linc-1</strain>
    </source>
</reference>
<evidence type="ECO:0000313" key="3">
    <source>
        <dbReference type="Proteomes" id="UP000617340"/>
    </source>
</evidence>
<keyword evidence="3" id="KW-1185">Reference proteome</keyword>
<accession>A0A834JDF6</accession>
<protein>
    <submittedName>
        <fullName evidence="2">Uncharacterized protein</fullName>
    </submittedName>
</protein>
<feature type="compositionally biased region" description="Acidic residues" evidence="1">
    <location>
        <begin position="126"/>
        <end position="137"/>
    </location>
</feature>
<evidence type="ECO:0000256" key="1">
    <source>
        <dbReference type="SAM" id="MobiDB-lite"/>
    </source>
</evidence>
<proteinExistence type="predicted"/>
<dbReference type="AlphaFoldDB" id="A0A834JDF6"/>
<name>A0A834JDF6_VESGE</name>
<dbReference type="EMBL" id="JACSDZ010000015">
    <property type="protein sequence ID" value="KAF7386451.1"/>
    <property type="molecule type" value="Genomic_DNA"/>
</dbReference>